<feature type="transmembrane region" description="Helical" evidence="8">
    <location>
        <begin position="306"/>
        <end position="331"/>
    </location>
</feature>
<name>A0A423VL89_9PEZI</name>
<keyword evidence="2" id="KW-0813">Transport</keyword>
<keyword evidence="5 8" id="KW-0472">Membrane</keyword>
<sequence length="541" mass="58953">MDICSRHAAAEASDPEKKQGGHDAENITSLEALPSHQRVDFTKLGIKDETGQLATRALASGPADPVSSKEVLRKVDMYILPFLCVTYALQFIDKTSLSYSSVYGLIGDNNLVGQEYSWTSSIFYFGYLIAEYPGLLMLQRFPVAKFLGVNIVLWGGILMTTAACSSFAGIATVRFLLGVMEATISPGFVAVTGIWWTRTEQAGRSALWISFLGIGSFVGVLIAYGIGHITTGSLSAWKYIFLILGAVTFLWGFLFLLFVPDSPLEVKWLSEDEKLVAVQRIVANQTGTKTRQLDQRQIFEAVKDPAVIILGLISFVNAIASGGLSFGSLIIEGFGFSAINTTLMNLPLSTVQAVSQFGCGWLARKIPDSRLHIATFAMIPPIIGTCLINQLPSGDKWGRLVGVWLLGTYPVGFMTTLGLLSTNIAGSTKRSMASGWVFVCYCVGQISGPQFFKSSQSPTYHSGIVAMLCGFILNLVLNQILRFHYILENRRRDKLLEGKSEEDIAAMTRESEAQGFEDVTDNRNVSPSTASLSIFDLSVVN</sequence>
<gene>
    <name evidence="10" type="ORF">VPNG_09959</name>
</gene>
<keyword evidence="4 8" id="KW-1133">Transmembrane helix</keyword>
<dbReference type="Proteomes" id="UP000285146">
    <property type="component" value="Unassembled WGS sequence"/>
</dbReference>
<evidence type="ECO:0000256" key="7">
    <source>
        <dbReference type="SAM" id="MobiDB-lite"/>
    </source>
</evidence>
<dbReference type="EMBL" id="LKEB01000089">
    <property type="protein sequence ID" value="ROV91710.1"/>
    <property type="molecule type" value="Genomic_DNA"/>
</dbReference>
<comment type="similarity">
    <text evidence="6">Belongs to the major facilitator superfamily. Allantoate permease family.</text>
</comment>
<evidence type="ECO:0000256" key="8">
    <source>
        <dbReference type="SAM" id="Phobius"/>
    </source>
</evidence>
<dbReference type="FunFam" id="1.20.1250.20:FF:000064">
    <property type="entry name" value="MFS allantoate transporter"/>
    <property type="match status" value="1"/>
</dbReference>
<proteinExistence type="inferred from homology"/>
<feature type="transmembrane region" description="Helical" evidence="8">
    <location>
        <begin position="397"/>
        <end position="420"/>
    </location>
</feature>
<dbReference type="SUPFAM" id="SSF103473">
    <property type="entry name" value="MFS general substrate transporter"/>
    <property type="match status" value="1"/>
</dbReference>
<dbReference type="PROSITE" id="PS50850">
    <property type="entry name" value="MFS"/>
    <property type="match status" value="1"/>
</dbReference>
<evidence type="ECO:0000256" key="5">
    <source>
        <dbReference type="ARBA" id="ARBA00023136"/>
    </source>
</evidence>
<dbReference type="Pfam" id="PF07690">
    <property type="entry name" value="MFS_1"/>
    <property type="match status" value="1"/>
</dbReference>
<dbReference type="GO" id="GO:0022857">
    <property type="term" value="F:transmembrane transporter activity"/>
    <property type="evidence" value="ECO:0007669"/>
    <property type="project" value="InterPro"/>
</dbReference>
<dbReference type="AlphaFoldDB" id="A0A423VL89"/>
<evidence type="ECO:0000259" key="9">
    <source>
        <dbReference type="PROSITE" id="PS50850"/>
    </source>
</evidence>
<evidence type="ECO:0000256" key="4">
    <source>
        <dbReference type="ARBA" id="ARBA00022989"/>
    </source>
</evidence>
<dbReference type="STRING" id="1230097.A0A423VL89"/>
<keyword evidence="3 8" id="KW-0812">Transmembrane</keyword>
<dbReference type="Gene3D" id="1.20.1250.20">
    <property type="entry name" value="MFS general substrate transporter like domains"/>
    <property type="match status" value="2"/>
</dbReference>
<dbReference type="PANTHER" id="PTHR43791">
    <property type="entry name" value="PERMEASE-RELATED"/>
    <property type="match status" value="1"/>
</dbReference>
<comment type="subcellular location">
    <subcellularLocation>
        <location evidence="1">Membrane</location>
        <topology evidence="1">Multi-pass membrane protein</topology>
    </subcellularLocation>
</comment>
<dbReference type="InterPro" id="IPR011701">
    <property type="entry name" value="MFS"/>
</dbReference>
<dbReference type="InterPro" id="IPR036259">
    <property type="entry name" value="MFS_trans_sf"/>
</dbReference>
<dbReference type="GO" id="GO:0016020">
    <property type="term" value="C:membrane"/>
    <property type="evidence" value="ECO:0007669"/>
    <property type="project" value="UniProtKB-SubCell"/>
</dbReference>
<organism evidence="10 11">
    <name type="scientific">Cytospora leucostoma</name>
    <dbReference type="NCBI Taxonomy" id="1230097"/>
    <lineage>
        <taxon>Eukaryota</taxon>
        <taxon>Fungi</taxon>
        <taxon>Dikarya</taxon>
        <taxon>Ascomycota</taxon>
        <taxon>Pezizomycotina</taxon>
        <taxon>Sordariomycetes</taxon>
        <taxon>Sordariomycetidae</taxon>
        <taxon>Diaporthales</taxon>
        <taxon>Cytosporaceae</taxon>
        <taxon>Cytospora</taxon>
    </lineage>
</organism>
<feature type="transmembrane region" description="Helical" evidence="8">
    <location>
        <begin position="432"/>
        <end position="452"/>
    </location>
</feature>
<dbReference type="PANTHER" id="PTHR43791:SF70">
    <property type="entry name" value="MAJOR FACILITATOR SUPERFAMILY (MFS) PROFILE DOMAIN-CONTAINING PROTEIN"/>
    <property type="match status" value="1"/>
</dbReference>
<feature type="transmembrane region" description="Helical" evidence="8">
    <location>
        <begin position="464"/>
        <end position="485"/>
    </location>
</feature>
<feature type="region of interest" description="Disordered" evidence="7">
    <location>
        <begin position="1"/>
        <end position="23"/>
    </location>
</feature>
<feature type="transmembrane region" description="Helical" evidence="8">
    <location>
        <begin position="208"/>
        <end position="227"/>
    </location>
</feature>
<evidence type="ECO:0000256" key="1">
    <source>
        <dbReference type="ARBA" id="ARBA00004141"/>
    </source>
</evidence>
<dbReference type="InterPro" id="IPR020846">
    <property type="entry name" value="MFS_dom"/>
</dbReference>
<evidence type="ECO:0000256" key="6">
    <source>
        <dbReference type="ARBA" id="ARBA00037968"/>
    </source>
</evidence>
<feature type="transmembrane region" description="Helical" evidence="8">
    <location>
        <begin position="175"/>
        <end position="196"/>
    </location>
</feature>
<dbReference type="OrthoDB" id="6730379at2759"/>
<reference evidence="10 11" key="1">
    <citation type="submission" date="2015-09" db="EMBL/GenBank/DDBJ databases">
        <title>Host preference determinants of Valsa canker pathogens revealed by comparative genomics.</title>
        <authorList>
            <person name="Yin Z."/>
            <person name="Huang L."/>
        </authorList>
    </citation>
    <scope>NUCLEOTIDE SEQUENCE [LARGE SCALE GENOMIC DNA]</scope>
    <source>
        <strain evidence="10 11">SXYLt</strain>
    </source>
</reference>
<evidence type="ECO:0000313" key="10">
    <source>
        <dbReference type="EMBL" id="ROV91710.1"/>
    </source>
</evidence>
<accession>A0A423VL89</accession>
<dbReference type="InParanoid" id="A0A423VL89"/>
<evidence type="ECO:0000256" key="2">
    <source>
        <dbReference type="ARBA" id="ARBA00022448"/>
    </source>
</evidence>
<evidence type="ECO:0000256" key="3">
    <source>
        <dbReference type="ARBA" id="ARBA00022692"/>
    </source>
</evidence>
<evidence type="ECO:0000313" key="11">
    <source>
        <dbReference type="Proteomes" id="UP000285146"/>
    </source>
</evidence>
<feature type="transmembrane region" description="Helical" evidence="8">
    <location>
        <begin position="147"/>
        <end position="169"/>
    </location>
</feature>
<feature type="transmembrane region" description="Helical" evidence="8">
    <location>
        <begin position="371"/>
        <end position="391"/>
    </location>
</feature>
<feature type="transmembrane region" description="Helical" evidence="8">
    <location>
        <begin position="239"/>
        <end position="259"/>
    </location>
</feature>
<feature type="domain" description="Major facilitator superfamily (MFS) profile" evidence="9">
    <location>
        <begin position="79"/>
        <end position="490"/>
    </location>
</feature>
<comment type="caution">
    <text evidence="10">The sequence shown here is derived from an EMBL/GenBank/DDBJ whole genome shotgun (WGS) entry which is preliminary data.</text>
</comment>
<protein>
    <recommendedName>
        <fullName evidence="9">Major facilitator superfamily (MFS) profile domain-containing protein</fullName>
    </recommendedName>
</protein>
<keyword evidence="11" id="KW-1185">Reference proteome</keyword>